<dbReference type="AlphaFoldDB" id="A0A8J5R7F7"/>
<name>A0A8J5R7F7_ZIZPA</name>
<evidence type="ECO:0000313" key="2">
    <source>
        <dbReference type="Proteomes" id="UP000729402"/>
    </source>
</evidence>
<evidence type="ECO:0000313" key="1">
    <source>
        <dbReference type="EMBL" id="KAG8053105.1"/>
    </source>
</evidence>
<dbReference type="OrthoDB" id="1737433at2759"/>
<sequence length="44" mass="4966">MRAQAAAPRAPAEEDPNILWKALKQRYDHKSNIVAKCNSRLESS</sequence>
<organism evidence="1 2">
    <name type="scientific">Zizania palustris</name>
    <name type="common">Northern wild rice</name>
    <dbReference type="NCBI Taxonomy" id="103762"/>
    <lineage>
        <taxon>Eukaryota</taxon>
        <taxon>Viridiplantae</taxon>
        <taxon>Streptophyta</taxon>
        <taxon>Embryophyta</taxon>
        <taxon>Tracheophyta</taxon>
        <taxon>Spermatophyta</taxon>
        <taxon>Magnoliopsida</taxon>
        <taxon>Liliopsida</taxon>
        <taxon>Poales</taxon>
        <taxon>Poaceae</taxon>
        <taxon>BOP clade</taxon>
        <taxon>Oryzoideae</taxon>
        <taxon>Oryzeae</taxon>
        <taxon>Zizaniinae</taxon>
        <taxon>Zizania</taxon>
    </lineage>
</organism>
<keyword evidence="2" id="KW-1185">Reference proteome</keyword>
<dbReference type="EMBL" id="JAAALK010000288">
    <property type="protein sequence ID" value="KAG8053105.1"/>
    <property type="molecule type" value="Genomic_DNA"/>
</dbReference>
<protein>
    <submittedName>
        <fullName evidence="1">Uncharacterized protein</fullName>
    </submittedName>
</protein>
<reference evidence="1" key="1">
    <citation type="journal article" date="2021" name="bioRxiv">
        <title>Whole Genome Assembly and Annotation of Northern Wild Rice, Zizania palustris L., Supports a Whole Genome Duplication in the Zizania Genus.</title>
        <authorList>
            <person name="Haas M."/>
            <person name="Kono T."/>
            <person name="Macchietto M."/>
            <person name="Millas R."/>
            <person name="McGilp L."/>
            <person name="Shao M."/>
            <person name="Duquette J."/>
            <person name="Hirsch C.N."/>
            <person name="Kimball J."/>
        </authorList>
    </citation>
    <scope>NUCLEOTIDE SEQUENCE</scope>
    <source>
        <tissue evidence="1">Fresh leaf tissue</tissue>
    </source>
</reference>
<gene>
    <name evidence="1" type="ORF">GUJ93_ZPchr0001g30143</name>
</gene>
<proteinExistence type="predicted"/>
<dbReference type="Proteomes" id="UP000729402">
    <property type="component" value="Unassembled WGS sequence"/>
</dbReference>
<accession>A0A8J5R7F7</accession>
<reference evidence="1" key="2">
    <citation type="submission" date="2021-02" db="EMBL/GenBank/DDBJ databases">
        <authorList>
            <person name="Kimball J.A."/>
            <person name="Haas M.W."/>
            <person name="Macchietto M."/>
            <person name="Kono T."/>
            <person name="Duquette J."/>
            <person name="Shao M."/>
        </authorList>
    </citation>
    <scope>NUCLEOTIDE SEQUENCE</scope>
    <source>
        <tissue evidence="1">Fresh leaf tissue</tissue>
    </source>
</reference>
<comment type="caution">
    <text evidence="1">The sequence shown here is derived from an EMBL/GenBank/DDBJ whole genome shotgun (WGS) entry which is preliminary data.</text>
</comment>